<feature type="region of interest" description="Disordered" evidence="1">
    <location>
        <begin position="131"/>
        <end position="177"/>
    </location>
</feature>
<evidence type="ECO:0000256" key="1">
    <source>
        <dbReference type="SAM" id="MobiDB-lite"/>
    </source>
</evidence>
<name>A0A7E4V7R0_PANRE</name>
<keyword evidence="3" id="KW-1185">Reference proteome</keyword>
<reference evidence="4" key="2">
    <citation type="submission" date="2020-10" db="UniProtKB">
        <authorList>
            <consortium name="WormBaseParasite"/>
        </authorList>
    </citation>
    <scope>IDENTIFICATION</scope>
</reference>
<keyword evidence="2" id="KW-0732">Signal</keyword>
<evidence type="ECO:0000313" key="3">
    <source>
        <dbReference type="Proteomes" id="UP000492821"/>
    </source>
</evidence>
<feature type="signal peptide" evidence="2">
    <location>
        <begin position="1"/>
        <end position="19"/>
    </location>
</feature>
<organism evidence="3 4">
    <name type="scientific">Panagrellus redivivus</name>
    <name type="common">Microworm</name>
    <dbReference type="NCBI Taxonomy" id="6233"/>
    <lineage>
        <taxon>Eukaryota</taxon>
        <taxon>Metazoa</taxon>
        <taxon>Ecdysozoa</taxon>
        <taxon>Nematoda</taxon>
        <taxon>Chromadorea</taxon>
        <taxon>Rhabditida</taxon>
        <taxon>Tylenchina</taxon>
        <taxon>Panagrolaimomorpha</taxon>
        <taxon>Panagrolaimoidea</taxon>
        <taxon>Panagrolaimidae</taxon>
        <taxon>Panagrellus</taxon>
    </lineage>
</organism>
<dbReference type="WBParaSite" id="Pan_g1764.t1">
    <property type="protein sequence ID" value="Pan_g1764.t1"/>
    <property type="gene ID" value="Pan_g1764"/>
</dbReference>
<dbReference type="Proteomes" id="UP000492821">
    <property type="component" value="Unassembled WGS sequence"/>
</dbReference>
<sequence>MRLPIITLLGVVAVSTVGAQDWCEEVGKFPDPDCPLTVRMAPISGNNDVKEQQAVDELAALGLLNVISQGDGNPLNENSRGGFKKILKKIKKRVKTMYKKIKKIFKPKKCCKRFFGKKNCKKCGPKRPLTTPPPYYPEEAIDYANPEPTEEQAEEPESVNVPKDPQGDFNDGVVAPENARNLPPFMGTCFFPGPC</sequence>
<feature type="chain" id="PRO_5028922251" evidence="2">
    <location>
        <begin position="20"/>
        <end position="195"/>
    </location>
</feature>
<evidence type="ECO:0000313" key="4">
    <source>
        <dbReference type="WBParaSite" id="Pan_g1764.t1"/>
    </source>
</evidence>
<proteinExistence type="predicted"/>
<feature type="compositionally biased region" description="Acidic residues" evidence="1">
    <location>
        <begin position="148"/>
        <end position="157"/>
    </location>
</feature>
<protein>
    <submittedName>
        <fullName evidence="4">Uncharacterized protein</fullName>
    </submittedName>
</protein>
<reference evidence="3" key="1">
    <citation type="journal article" date="2013" name="Genetics">
        <title>The draft genome and transcriptome of Panagrellus redivivus are shaped by the harsh demands of a free-living lifestyle.</title>
        <authorList>
            <person name="Srinivasan J."/>
            <person name="Dillman A.R."/>
            <person name="Macchietto M.G."/>
            <person name="Heikkinen L."/>
            <person name="Lakso M."/>
            <person name="Fracchia K.M."/>
            <person name="Antoshechkin I."/>
            <person name="Mortazavi A."/>
            <person name="Wong G."/>
            <person name="Sternberg P.W."/>
        </authorList>
    </citation>
    <scope>NUCLEOTIDE SEQUENCE [LARGE SCALE GENOMIC DNA]</scope>
    <source>
        <strain evidence="3">MT8872</strain>
    </source>
</reference>
<evidence type="ECO:0000256" key="2">
    <source>
        <dbReference type="SAM" id="SignalP"/>
    </source>
</evidence>
<accession>A0A7E4V7R0</accession>
<dbReference type="AlphaFoldDB" id="A0A7E4V7R0"/>